<accession>A0A0X3NXS5</accession>
<evidence type="ECO:0000259" key="6">
    <source>
        <dbReference type="PROSITE" id="PS50102"/>
    </source>
</evidence>
<evidence type="ECO:0000256" key="1">
    <source>
        <dbReference type="ARBA" id="ARBA00004123"/>
    </source>
</evidence>
<feature type="non-terminal residue" evidence="8">
    <location>
        <position position="381"/>
    </location>
</feature>
<keyword evidence="3" id="KW-0479">Metal-binding</keyword>
<keyword evidence="3" id="KW-0862">Zinc</keyword>
<sequence>SCIYCLIEVPASQLQPNYQLAALLRDAQRARSRFLFCPLCNKACEKRVYCEHCQLQVCVTCRKQHIDIVRKLEPCPSCGVFVQQRKLCLHCDRRICDFCVEKHVANLRVMLANKLELIKGKADQFKTQQKDLTSKKTDNLKKIAELTGALDDASDDLKSACARTLSAAEATLEKMESELTDQLTSRGKKYVDIGSSLKGLELRRDDIDSKDISELMDFKKTAKSLMKQAEDKDISIDHSVAIFEKLSVSRCFTTIGLQLEDFILLAVKGLSVAGHEHYPITLKQLFTQRELRGMYQTPVITSQELPAISAVKIYIGDLPKTITTDDLVEYFQQFGTVKDPYVAKDFNAKKSLNYGFVTFSDPQSVDKVLASTPHLLKGSKI</sequence>
<dbReference type="AlphaFoldDB" id="A0A0X3NXS5"/>
<dbReference type="SMART" id="SM00360">
    <property type="entry name" value="RRM"/>
    <property type="match status" value="1"/>
</dbReference>
<keyword evidence="5" id="KW-0175">Coiled coil</keyword>
<keyword evidence="3" id="KW-0863">Zinc-finger</keyword>
<dbReference type="GO" id="GO:0008270">
    <property type="term" value="F:zinc ion binding"/>
    <property type="evidence" value="ECO:0007669"/>
    <property type="project" value="UniProtKB-KW"/>
</dbReference>
<evidence type="ECO:0000313" key="8">
    <source>
        <dbReference type="EMBL" id="JAP40492.1"/>
    </source>
</evidence>
<dbReference type="GO" id="GO:0003723">
    <property type="term" value="F:RNA binding"/>
    <property type="evidence" value="ECO:0007669"/>
    <property type="project" value="UniProtKB-UniRule"/>
</dbReference>
<gene>
    <name evidence="8" type="primary">MSIR6</name>
    <name evidence="8" type="ORF">TR93833</name>
</gene>
<dbReference type="PANTHER" id="PTHR48033:SF10">
    <property type="entry name" value="RNA-BINDING PROTEIN SQUID"/>
    <property type="match status" value="1"/>
</dbReference>
<dbReference type="GO" id="GO:0005654">
    <property type="term" value="C:nucleoplasm"/>
    <property type="evidence" value="ECO:0007669"/>
    <property type="project" value="TreeGrafter"/>
</dbReference>
<dbReference type="SUPFAM" id="SSF54928">
    <property type="entry name" value="RNA-binding domain, RBD"/>
    <property type="match status" value="1"/>
</dbReference>
<dbReference type="PROSITE" id="PS50102">
    <property type="entry name" value="RRM"/>
    <property type="match status" value="1"/>
</dbReference>
<feature type="non-terminal residue" evidence="8">
    <location>
        <position position="1"/>
    </location>
</feature>
<feature type="coiled-coil region" evidence="5">
    <location>
        <begin position="158"/>
        <end position="185"/>
    </location>
</feature>
<dbReference type="GO" id="GO:0000785">
    <property type="term" value="C:chromatin"/>
    <property type="evidence" value="ECO:0007669"/>
    <property type="project" value="TreeGrafter"/>
</dbReference>
<comment type="subcellular location">
    <subcellularLocation>
        <location evidence="1">Nucleus</location>
    </subcellularLocation>
</comment>
<dbReference type="GO" id="GO:0010468">
    <property type="term" value="P:regulation of gene expression"/>
    <property type="evidence" value="ECO:0007669"/>
    <property type="project" value="TreeGrafter"/>
</dbReference>
<dbReference type="Pfam" id="PF00076">
    <property type="entry name" value="RRM_1"/>
    <property type="match status" value="1"/>
</dbReference>
<dbReference type="PANTHER" id="PTHR48033">
    <property type="entry name" value="RNA-BINDING (RRM/RBD/RNP MOTIFS) FAMILY PROTEIN"/>
    <property type="match status" value="1"/>
</dbReference>
<name>A0A0X3NXS5_SCHSO</name>
<evidence type="ECO:0000259" key="7">
    <source>
        <dbReference type="PROSITE" id="PS50119"/>
    </source>
</evidence>
<dbReference type="EMBL" id="GEEE01022733">
    <property type="protein sequence ID" value="JAP40492.1"/>
    <property type="molecule type" value="Transcribed_RNA"/>
</dbReference>
<dbReference type="InterPro" id="IPR012677">
    <property type="entry name" value="Nucleotide-bd_a/b_plait_sf"/>
</dbReference>
<dbReference type="Gene3D" id="3.30.70.330">
    <property type="match status" value="1"/>
</dbReference>
<dbReference type="InterPro" id="IPR035979">
    <property type="entry name" value="RBD_domain_sf"/>
</dbReference>
<keyword evidence="2" id="KW-0539">Nucleus</keyword>
<evidence type="ECO:0000256" key="5">
    <source>
        <dbReference type="SAM" id="Coils"/>
    </source>
</evidence>
<feature type="domain" description="B box-type" evidence="7">
    <location>
        <begin position="32"/>
        <end position="77"/>
    </location>
</feature>
<feature type="domain" description="RRM" evidence="6">
    <location>
        <begin position="311"/>
        <end position="381"/>
    </location>
</feature>
<reference evidence="8" key="1">
    <citation type="submission" date="2016-01" db="EMBL/GenBank/DDBJ databases">
        <title>Reference transcriptome for the parasite Schistocephalus solidus: insights into the molecular evolution of parasitism.</title>
        <authorList>
            <person name="Hebert F.O."/>
            <person name="Grambauer S."/>
            <person name="Barber I."/>
            <person name="Landry C.R."/>
            <person name="Aubin-Horth N."/>
        </authorList>
    </citation>
    <scope>NUCLEOTIDE SEQUENCE</scope>
</reference>
<dbReference type="InterPro" id="IPR000315">
    <property type="entry name" value="Znf_B-box"/>
</dbReference>
<evidence type="ECO:0000256" key="2">
    <source>
        <dbReference type="ARBA" id="ARBA00023242"/>
    </source>
</evidence>
<protein>
    <submittedName>
        <fullName evidence="8">RNA-binding protein Musashi homolog Rbp6</fullName>
    </submittedName>
</protein>
<keyword evidence="4" id="KW-0694">RNA-binding</keyword>
<organism evidence="8">
    <name type="scientific">Schistocephalus solidus</name>
    <name type="common">Tapeworm</name>
    <dbReference type="NCBI Taxonomy" id="70667"/>
    <lineage>
        <taxon>Eukaryota</taxon>
        <taxon>Metazoa</taxon>
        <taxon>Spiralia</taxon>
        <taxon>Lophotrochozoa</taxon>
        <taxon>Platyhelminthes</taxon>
        <taxon>Cestoda</taxon>
        <taxon>Eucestoda</taxon>
        <taxon>Diphyllobothriidea</taxon>
        <taxon>Diphyllobothriidae</taxon>
        <taxon>Schistocephalus</taxon>
    </lineage>
</organism>
<evidence type="ECO:0000256" key="3">
    <source>
        <dbReference type="PROSITE-ProRule" id="PRU00024"/>
    </source>
</evidence>
<evidence type="ECO:0000256" key="4">
    <source>
        <dbReference type="PROSITE-ProRule" id="PRU00176"/>
    </source>
</evidence>
<dbReference type="PROSITE" id="PS50119">
    <property type="entry name" value="ZF_BBOX"/>
    <property type="match status" value="1"/>
</dbReference>
<proteinExistence type="predicted"/>
<dbReference type="InterPro" id="IPR000504">
    <property type="entry name" value="RRM_dom"/>
</dbReference>